<feature type="domain" description="Saposin B-type" evidence="3">
    <location>
        <begin position="22"/>
        <end position="103"/>
    </location>
</feature>
<reference evidence="6" key="3">
    <citation type="submission" date="2011-07" db="EMBL/GenBank/DDBJ databases">
        <authorList>
            <consortium name="Caenorhabditis brenneri Sequencing and Analysis Consortium"/>
            <person name="Wilson R.K."/>
        </authorList>
    </citation>
    <scope>NUCLEOTIDE SEQUENCE [LARGE SCALE GENOMIC DNA]</scope>
    <source>
        <strain evidence="6">PB2801</strain>
    </source>
</reference>
<protein>
    <submittedName>
        <fullName evidence="5">CBN-SPP-16 protein</fullName>
    </submittedName>
</protein>
<dbReference type="STRING" id="135651.G0PMZ1"/>
<organism evidence="6">
    <name type="scientific">Caenorhabditis brenneri</name>
    <name type="common">Nematode worm</name>
    <dbReference type="NCBI Taxonomy" id="135651"/>
    <lineage>
        <taxon>Eukaryota</taxon>
        <taxon>Metazoa</taxon>
        <taxon>Ecdysozoa</taxon>
        <taxon>Nematoda</taxon>
        <taxon>Chromadorea</taxon>
        <taxon>Rhabditida</taxon>
        <taxon>Rhabditina</taxon>
        <taxon>Rhabditomorpha</taxon>
        <taxon>Rhabditoidea</taxon>
        <taxon>Rhabditidae</taxon>
        <taxon>Peloderinae</taxon>
        <taxon>Caenorhabditis</taxon>
    </lineage>
</organism>
<dbReference type="EMBL" id="GL379850">
    <property type="protein sequence ID" value="EGT55353.1"/>
    <property type="molecule type" value="Genomic_DNA"/>
</dbReference>
<evidence type="ECO:0000313" key="5">
    <source>
        <dbReference type="EMBL" id="EGT55353.1"/>
    </source>
</evidence>
<evidence type="ECO:0000259" key="3">
    <source>
        <dbReference type="PROSITE" id="PS50015"/>
    </source>
</evidence>
<feature type="signal peptide" evidence="2">
    <location>
        <begin position="1"/>
        <end position="20"/>
    </location>
</feature>
<dbReference type="PROSITE" id="PS50015">
    <property type="entry name" value="SAP_B"/>
    <property type="match status" value="1"/>
</dbReference>
<dbReference type="FunCoup" id="G0PMZ1">
    <property type="interactions" value="1989"/>
</dbReference>
<dbReference type="eggNOG" id="ENOG502T3BY">
    <property type="taxonomic scope" value="Eukaryota"/>
</dbReference>
<name>G0PMZ1_CAEBE</name>
<reference evidence="4" key="1">
    <citation type="submission" date="2010-07" db="EMBL/GenBank/DDBJ databases">
        <authorList>
            <consortium name="The Caenorhabditis brenneri Sequencing and Analysis Consortium"/>
            <person name="Wilson R.K."/>
        </authorList>
    </citation>
    <scope>NUCLEOTIDE SEQUENCE</scope>
    <source>
        <strain evidence="4">PB2801</strain>
    </source>
</reference>
<evidence type="ECO:0000256" key="1">
    <source>
        <dbReference type="ARBA" id="ARBA00023157"/>
    </source>
</evidence>
<dbReference type="HOGENOM" id="CLU_178742_0_0_1"/>
<dbReference type="SMART" id="SM00741">
    <property type="entry name" value="SapB"/>
    <property type="match status" value="1"/>
</dbReference>
<dbReference type="SUPFAM" id="SSF47862">
    <property type="entry name" value="Saposin"/>
    <property type="match status" value="1"/>
</dbReference>
<dbReference type="InterPro" id="IPR008139">
    <property type="entry name" value="SaposinB_dom"/>
</dbReference>
<evidence type="ECO:0000256" key="2">
    <source>
        <dbReference type="SAM" id="SignalP"/>
    </source>
</evidence>
<feature type="chain" id="PRO_5010833407" evidence="2">
    <location>
        <begin position="21"/>
        <end position="103"/>
    </location>
</feature>
<reference evidence="4" key="2">
    <citation type="submission" date="2011-07" db="EMBL/GenBank/DDBJ databases">
        <authorList>
            <consortium name="WormBase Consortium"/>
        </authorList>
    </citation>
    <scope>NUCLEOTIDE SEQUENCE [LARGE SCALE GENOMIC DNA]</scope>
    <source>
        <strain evidence="4">PB2801</strain>
    </source>
</reference>
<keyword evidence="6" id="KW-1185">Reference proteome</keyword>
<proteinExistence type="predicted"/>
<dbReference type="EMBL" id="GL381598">
    <property type="protein sequence ID" value="EGT39330.1"/>
    <property type="molecule type" value="Genomic_DNA"/>
</dbReference>
<dbReference type="Gene3D" id="1.10.225.10">
    <property type="entry name" value="Saposin-like"/>
    <property type="match status" value="1"/>
</dbReference>
<keyword evidence="2" id="KW-0732">Signal</keyword>
<keyword evidence="1" id="KW-1015">Disulfide bond</keyword>
<sequence>MKFSILLICGAVLLSSLTTAQTPISCAFCMAGIAQINQQILSSPDMQAQMGIQASQGCDQITVKQTRQTCRETLNTHFNTFYTNFTMQASNSPTQMCINMGMC</sequence>
<dbReference type="OMA" id="CINMGMC"/>
<evidence type="ECO:0000313" key="4">
    <source>
        <dbReference type="EMBL" id="EGT39330.1"/>
    </source>
</evidence>
<dbReference type="OrthoDB" id="5785815at2759"/>
<dbReference type="InterPro" id="IPR011001">
    <property type="entry name" value="Saposin-like"/>
</dbReference>
<dbReference type="AlphaFoldDB" id="G0PMZ1"/>
<gene>
    <name evidence="5" type="primary">Cbn-spp-16</name>
    <name evidence="4" type="ORF">CAEBREN_00639</name>
    <name evidence="5" type="ORF">CAEBREN_06168</name>
</gene>
<dbReference type="Proteomes" id="UP000008068">
    <property type="component" value="Unassembled WGS sequence"/>
</dbReference>
<accession>G0PMZ1</accession>
<evidence type="ECO:0000313" key="6">
    <source>
        <dbReference type="Proteomes" id="UP000008068"/>
    </source>
</evidence>